<dbReference type="Proteomes" id="UP001169242">
    <property type="component" value="Unassembled WGS sequence"/>
</dbReference>
<reference evidence="3" key="1">
    <citation type="journal article" date="2023" name="Int. J. Syst. Evol. Microbiol.">
        <title>&lt;i&gt;Holtiella tumoricola&lt;/i&gt; gen. nov. sp. nov., isolated from a human clinical sample.</title>
        <authorList>
            <person name="Allen-Vercoe E."/>
            <person name="Daigneault M.C."/>
            <person name="Vancuren S.J."/>
            <person name="Cochrane K."/>
            <person name="O'Neal L.L."/>
            <person name="Sankaranarayanan K."/>
            <person name="Lawson P.A."/>
        </authorList>
    </citation>
    <scope>NUCLEOTIDE SEQUENCE</scope>
    <source>
        <strain evidence="3">CC70A</strain>
    </source>
</reference>
<protein>
    <recommendedName>
        <fullName evidence="2">Terminase large subunit gp17-like C-terminal domain-containing protein</fullName>
    </recommendedName>
</protein>
<gene>
    <name evidence="3" type="ORF">PBV87_08100</name>
</gene>
<evidence type="ECO:0000256" key="1">
    <source>
        <dbReference type="ARBA" id="ARBA00022612"/>
    </source>
</evidence>
<dbReference type="Gene3D" id="3.30.420.240">
    <property type="match status" value="1"/>
</dbReference>
<keyword evidence="1" id="KW-1188">Viral release from host cell</keyword>
<dbReference type="Pfam" id="PF17289">
    <property type="entry name" value="Terminase_6C"/>
    <property type="match status" value="1"/>
</dbReference>
<sequence>MNKDKLFLKVWSDPKLFSKNFIKIVNKAGEVVPFEWNEPQCYLWNNLDKYNVIGKSRQGGISTWVMSLCIWKAITQPYTTSVLYSHNDESTRNNWGKLKQMFDSVPDCLKPKLERNNRMEILLANGSSISCACLGRKEKGRGASITGFVWLSELAFVDNETAQKQLTAITQGLSASGKLIIESTSNGYSYHANIYMGARNKENVYKPFFFSYPDFASMFQDEYSQYWEIFRNTNGHYFSDEDKTDEEIALQEQDNRIDLKMLCWRRLKIATMGKDDFSQEFPLTFEESLLTTGTTVFDKQIIANNKVRLKEVKPLQKGTVVNLNHILQGYLGKSLFFYEKPTQGHNYIISCDCSEGIKKDYHVAIVIDADTKKEVAMFRNNAIRPDAFADVINVLGRMYNNAYCVVELASAGHTVIEKLYYKLKYYNMHRHTTYDNYGKSVQKLGFDTNVKTKSMVIATCREYFEKGVIQINSEIILDEMLTYTCEDGKYNAKKGCHDDTVMALAIACEVMKRPIKRKIM</sequence>
<evidence type="ECO:0000259" key="2">
    <source>
        <dbReference type="Pfam" id="PF17289"/>
    </source>
</evidence>
<accession>A0AA42DLR0</accession>
<dbReference type="InterPro" id="IPR027417">
    <property type="entry name" value="P-loop_NTPase"/>
</dbReference>
<dbReference type="Gene3D" id="3.40.50.300">
    <property type="entry name" value="P-loop containing nucleotide triphosphate hydrolases"/>
    <property type="match status" value="1"/>
</dbReference>
<dbReference type="RefSeq" id="WP_271011825.1">
    <property type="nucleotide sequence ID" value="NZ_JAQIFT010000035.1"/>
</dbReference>
<name>A0AA42DLR0_9FIRM</name>
<dbReference type="EMBL" id="JAQIFT010000035">
    <property type="protein sequence ID" value="MDA3731437.1"/>
    <property type="molecule type" value="Genomic_DNA"/>
</dbReference>
<dbReference type="InterPro" id="IPR035421">
    <property type="entry name" value="Terminase_6C"/>
</dbReference>
<proteinExistence type="predicted"/>
<evidence type="ECO:0000313" key="4">
    <source>
        <dbReference type="Proteomes" id="UP001169242"/>
    </source>
</evidence>
<organism evidence="3 4">
    <name type="scientific">Holtiella tumoricola</name>
    <dbReference type="NCBI Taxonomy" id="3018743"/>
    <lineage>
        <taxon>Bacteria</taxon>
        <taxon>Bacillati</taxon>
        <taxon>Bacillota</taxon>
        <taxon>Clostridia</taxon>
        <taxon>Lachnospirales</taxon>
        <taxon>Cellulosilyticaceae</taxon>
        <taxon>Holtiella</taxon>
    </lineage>
</organism>
<evidence type="ECO:0000313" key="3">
    <source>
        <dbReference type="EMBL" id="MDA3731437.1"/>
    </source>
</evidence>
<dbReference type="AlphaFoldDB" id="A0AA42DLR0"/>
<comment type="caution">
    <text evidence="3">The sequence shown here is derived from an EMBL/GenBank/DDBJ whole genome shotgun (WGS) entry which is preliminary data.</text>
</comment>
<keyword evidence="4" id="KW-1185">Reference proteome</keyword>
<feature type="domain" description="Terminase large subunit gp17-like C-terminal" evidence="2">
    <location>
        <begin position="350"/>
        <end position="507"/>
    </location>
</feature>